<dbReference type="EMBL" id="QGDH01000101">
    <property type="protein sequence ID" value="RAR07383.1"/>
    <property type="molecule type" value="Genomic_DNA"/>
</dbReference>
<feature type="domain" description="GH16" evidence="2">
    <location>
        <begin position="23"/>
        <end position="321"/>
    </location>
</feature>
<dbReference type="SUPFAM" id="SSF50475">
    <property type="entry name" value="FMN-binding split barrel"/>
    <property type="match status" value="1"/>
</dbReference>
<dbReference type="InterPro" id="IPR013320">
    <property type="entry name" value="ConA-like_dom_sf"/>
</dbReference>
<accession>A0A364MYU2</accession>
<dbReference type="STRING" id="183478.A0A364MYU2"/>
<organism evidence="3 4">
    <name type="scientific">Stemphylium lycopersici</name>
    <name type="common">Tomato gray leaf spot disease fungus</name>
    <name type="synonym">Thyrospora lycopersici</name>
    <dbReference type="NCBI Taxonomy" id="183478"/>
    <lineage>
        <taxon>Eukaryota</taxon>
        <taxon>Fungi</taxon>
        <taxon>Dikarya</taxon>
        <taxon>Ascomycota</taxon>
        <taxon>Pezizomycotina</taxon>
        <taxon>Dothideomycetes</taxon>
        <taxon>Pleosporomycetidae</taxon>
        <taxon>Pleosporales</taxon>
        <taxon>Pleosporineae</taxon>
        <taxon>Pleosporaceae</taxon>
        <taxon>Stemphylium</taxon>
    </lineage>
</organism>
<gene>
    <name evidence="3" type="ORF">DDE83_006493</name>
</gene>
<name>A0A364MYU2_STELY</name>
<dbReference type="PROSITE" id="PS51762">
    <property type="entry name" value="GH16_2"/>
    <property type="match status" value="1"/>
</dbReference>
<evidence type="ECO:0000313" key="4">
    <source>
        <dbReference type="Proteomes" id="UP000249619"/>
    </source>
</evidence>
<dbReference type="PANTHER" id="PTHR43812">
    <property type="entry name" value="BLR2425 PROTEIN"/>
    <property type="match status" value="1"/>
</dbReference>
<dbReference type="InterPro" id="IPR012349">
    <property type="entry name" value="Split_barrel_FMN-bd"/>
</dbReference>
<dbReference type="GO" id="GO:0004553">
    <property type="term" value="F:hydrolase activity, hydrolyzing O-glycosyl compounds"/>
    <property type="evidence" value="ECO:0007669"/>
    <property type="project" value="InterPro"/>
</dbReference>
<dbReference type="SUPFAM" id="SSF49899">
    <property type="entry name" value="Concanavalin A-like lectins/glucanases"/>
    <property type="match status" value="1"/>
</dbReference>
<dbReference type="GO" id="GO:0005975">
    <property type="term" value="P:carbohydrate metabolic process"/>
    <property type="evidence" value="ECO:0007669"/>
    <property type="project" value="InterPro"/>
</dbReference>
<dbReference type="SMART" id="SM00903">
    <property type="entry name" value="Flavin_Reduct"/>
    <property type="match status" value="1"/>
</dbReference>
<comment type="caution">
    <text evidence="3">The sequence shown here is derived from an EMBL/GenBank/DDBJ whole genome shotgun (WGS) entry which is preliminary data.</text>
</comment>
<dbReference type="Proteomes" id="UP000249619">
    <property type="component" value="Unassembled WGS sequence"/>
</dbReference>
<keyword evidence="4" id="KW-1185">Reference proteome</keyword>
<feature type="region of interest" description="Disordered" evidence="1">
    <location>
        <begin position="740"/>
        <end position="759"/>
    </location>
</feature>
<dbReference type="Pfam" id="PF26113">
    <property type="entry name" value="GH16_XgeA"/>
    <property type="match status" value="1"/>
</dbReference>
<dbReference type="GO" id="GO:0010181">
    <property type="term" value="F:FMN binding"/>
    <property type="evidence" value="ECO:0007669"/>
    <property type="project" value="InterPro"/>
</dbReference>
<dbReference type="Gene3D" id="2.60.120.200">
    <property type="match status" value="1"/>
</dbReference>
<evidence type="ECO:0000256" key="1">
    <source>
        <dbReference type="SAM" id="MobiDB-lite"/>
    </source>
</evidence>
<sequence length="759" mass="83205">MYTFFAITPLIYHTASYELKAKYDASNFFDKDSFQFYDGWDIFTKGLALYLPKEAATSLGIARIEDDKVYLGADTRSTSSQEPGEGNSRKSIRIEGTQTFDNGLFVADFDHLPSGCGVWPAFWLLHDTGYQEDWYSEFDIVEGASLNTQNQLTLHTGQTHCLMRDAGGLGTTRQNLQCSAGGKGCGVEAPRGTFGREFNAGGSGIWAAQVEADGIKAWFFAREDEPADLNSEHPDPKSWPNPVMNFVGDDGCSVPDTFKKMKIIINITFCGANAGEEAWSGECSTATNVDSCARFVAMNPEQFEDVYFAINSVRVFQRGAGSGDPEGSVPATSLAIRTSNYDGWPSMTTEVLPWTNTSTAGSATSRSSSAASMMYGEEYEYYSPASESSQAWSWSSTSNGVGGYITPSFGYSTSTRYAYPPPAVFAVMDDMREDSTTTLGRNVDGPANCIYLKCLHHRVFIHSCDAFCVGHDPAPAFLLVGHERRDEAADARTVDYQAQRRGGDEMAAAASGERRKLSSRSDACVIPRPIGWISTLSPTGTANLAPYSQFNNLTFDPPYVMFSANQVPNTMQKDTVRNVEATGKFVWNLATYELREQVNISAVQEEYGVDEFVKAGLEKEESTMSGVRIRREGDGHEKGEGEMMHIPMVKRSPIKFECEYYTTLRLPGNPPMGSADVVIGRVVGIHIDDGVLTDGKIDVKKTEPIARCGYYEYAVVRDVFEMKIPGQDKALLAGLEGSSKANRKMDGMGDRDAVDKAQT</sequence>
<proteinExistence type="predicted"/>
<evidence type="ECO:0000313" key="3">
    <source>
        <dbReference type="EMBL" id="RAR07383.1"/>
    </source>
</evidence>
<dbReference type="AlphaFoldDB" id="A0A364MYU2"/>
<evidence type="ECO:0000259" key="2">
    <source>
        <dbReference type="PROSITE" id="PS51762"/>
    </source>
</evidence>
<dbReference type="InterPro" id="IPR000757">
    <property type="entry name" value="Beta-glucanase-like"/>
</dbReference>
<dbReference type="PANTHER" id="PTHR43812:SF2">
    <property type="entry name" value="FLAVIN REDUCTASE LIKE DOMAIN-CONTAINING PROTEIN"/>
    <property type="match status" value="1"/>
</dbReference>
<dbReference type="InterPro" id="IPR002563">
    <property type="entry name" value="Flavin_Rdtase-like_dom"/>
</dbReference>
<protein>
    <submittedName>
        <fullName evidence="3">Anaphase promoting complex subunit protein</fullName>
    </submittedName>
</protein>
<dbReference type="Gene3D" id="2.30.110.10">
    <property type="entry name" value="Electron Transport, Fmn-binding Protein, Chain A"/>
    <property type="match status" value="1"/>
</dbReference>
<reference evidence="4" key="1">
    <citation type="submission" date="2018-05" db="EMBL/GenBank/DDBJ databases">
        <title>Draft genome sequence of Stemphylium lycopersici strain CIDEFI 213.</title>
        <authorList>
            <person name="Medina R."/>
            <person name="Franco M.E.E."/>
            <person name="Lucentini C.G."/>
            <person name="Saparrat M.C.N."/>
            <person name="Balatti P.A."/>
        </authorList>
    </citation>
    <scope>NUCLEOTIDE SEQUENCE [LARGE SCALE GENOMIC DNA]</scope>
    <source>
        <strain evidence="4">CIDEFI 213</strain>
    </source>
</reference>
<dbReference type="Pfam" id="PF01613">
    <property type="entry name" value="Flavin_Reduct"/>
    <property type="match status" value="1"/>
</dbReference>
<feature type="compositionally biased region" description="Basic and acidic residues" evidence="1">
    <location>
        <begin position="743"/>
        <end position="759"/>
    </location>
</feature>